<dbReference type="Pfam" id="PF05930">
    <property type="entry name" value="Phage_AlpA"/>
    <property type="match status" value="1"/>
</dbReference>
<name>A0AAJ5Z552_AERCA</name>
<proteinExistence type="predicted"/>
<gene>
    <name evidence="1" type="ORF">P5S46_11885</name>
</gene>
<reference evidence="1" key="1">
    <citation type="submission" date="2023-03" db="EMBL/GenBank/DDBJ databases">
        <title>Aeromonas caviae strain AC1520.</title>
        <authorList>
            <person name="Xie T."/>
            <person name="Zhang Q."/>
            <person name="Deng J."/>
            <person name="Li X."/>
        </authorList>
    </citation>
    <scope>NUCLEOTIDE SEQUENCE</scope>
    <source>
        <strain evidence="1">AC1520</strain>
    </source>
</reference>
<dbReference type="InterPro" id="IPR010260">
    <property type="entry name" value="AlpA"/>
</dbReference>
<organism evidence="1 2">
    <name type="scientific">Aeromonas caviae</name>
    <name type="common">Aeromonas punctata</name>
    <dbReference type="NCBI Taxonomy" id="648"/>
    <lineage>
        <taxon>Bacteria</taxon>
        <taxon>Pseudomonadati</taxon>
        <taxon>Pseudomonadota</taxon>
        <taxon>Gammaproteobacteria</taxon>
        <taxon>Aeromonadales</taxon>
        <taxon>Aeromonadaceae</taxon>
        <taxon>Aeromonas</taxon>
    </lineage>
</organism>
<protein>
    <submittedName>
        <fullName evidence="1">AlpA family transcriptional regulator</fullName>
    </submittedName>
</protein>
<evidence type="ECO:0000313" key="2">
    <source>
        <dbReference type="Proteomes" id="UP001218423"/>
    </source>
</evidence>
<dbReference type="Gene3D" id="1.10.238.160">
    <property type="match status" value="1"/>
</dbReference>
<dbReference type="RefSeq" id="WP_210556045.1">
    <property type="nucleotide sequence ID" value="NZ_CP119431.1"/>
</dbReference>
<dbReference type="EMBL" id="CP120942">
    <property type="protein sequence ID" value="WFF96374.1"/>
    <property type="molecule type" value="Genomic_DNA"/>
</dbReference>
<dbReference type="AlphaFoldDB" id="A0AAJ5Z552"/>
<sequence>MPQLLRIKSVLAKTGLSRSTMYVLIADGRFPAPVKLSARCSAWPSDAVDAWIASRIAG</sequence>
<dbReference type="PANTHER" id="PTHR36154:SF1">
    <property type="entry name" value="DNA-BINDING TRANSCRIPTIONAL ACTIVATOR ALPA"/>
    <property type="match status" value="1"/>
</dbReference>
<evidence type="ECO:0000313" key="1">
    <source>
        <dbReference type="EMBL" id="WFF96374.1"/>
    </source>
</evidence>
<dbReference type="Proteomes" id="UP001218423">
    <property type="component" value="Chromosome"/>
</dbReference>
<dbReference type="InterPro" id="IPR052931">
    <property type="entry name" value="Prophage_regulatory_activator"/>
</dbReference>
<dbReference type="PANTHER" id="PTHR36154">
    <property type="entry name" value="DNA-BINDING TRANSCRIPTIONAL ACTIVATOR ALPA"/>
    <property type="match status" value="1"/>
</dbReference>
<accession>A0AAJ5Z552</accession>